<keyword evidence="1" id="KW-0175">Coiled coil</keyword>
<proteinExistence type="predicted"/>
<feature type="coiled-coil region" evidence="1">
    <location>
        <begin position="77"/>
        <end position="107"/>
    </location>
</feature>
<dbReference type="EMBL" id="CP032090">
    <property type="protein sequence ID" value="AXV65280.1"/>
    <property type="molecule type" value="Genomic_DNA"/>
</dbReference>
<feature type="transmembrane region" description="Helical" evidence="2">
    <location>
        <begin position="59"/>
        <end position="77"/>
    </location>
</feature>
<protein>
    <submittedName>
        <fullName evidence="3">Uncharacterized protein</fullName>
    </submittedName>
</protein>
<evidence type="ECO:0000256" key="1">
    <source>
        <dbReference type="SAM" id="Coils"/>
    </source>
</evidence>
<dbReference type="KEGG" id="pdj:D0907_08360"/>
<dbReference type="AlphaFoldDB" id="A0AAD0RZ60"/>
<evidence type="ECO:0000313" key="4">
    <source>
        <dbReference type="Proteomes" id="UP000264605"/>
    </source>
</evidence>
<evidence type="ECO:0000256" key="2">
    <source>
        <dbReference type="SAM" id="Phobius"/>
    </source>
</evidence>
<accession>A0AAD0RZ60</accession>
<organism evidence="3 4">
    <name type="scientific">Pseudoalteromonas lipolytica</name>
    <dbReference type="NCBI Taxonomy" id="570156"/>
    <lineage>
        <taxon>Bacteria</taxon>
        <taxon>Pseudomonadati</taxon>
        <taxon>Pseudomonadota</taxon>
        <taxon>Gammaproteobacteria</taxon>
        <taxon>Alteromonadales</taxon>
        <taxon>Pseudoalteromonadaceae</taxon>
        <taxon>Pseudoalteromonas</taxon>
    </lineage>
</organism>
<dbReference type="PROSITE" id="PS51257">
    <property type="entry name" value="PROKAR_LIPOPROTEIN"/>
    <property type="match status" value="1"/>
</dbReference>
<dbReference type="RefSeq" id="WP_118844308.1">
    <property type="nucleotide sequence ID" value="NZ_CP032090.1"/>
</dbReference>
<dbReference type="GeneID" id="99505469"/>
<keyword evidence="2" id="KW-0472">Membrane</keyword>
<feature type="transmembrane region" description="Helical" evidence="2">
    <location>
        <begin position="21"/>
        <end position="39"/>
    </location>
</feature>
<evidence type="ECO:0000313" key="3">
    <source>
        <dbReference type="EMBL" id="AXV65280.1"/>
    </source>
</evidence>
<keyword evidence="2" id="KW-1133">Transmembrane helix</keyword>
<reference evidence="3 4" key="1">
    <citation type="submission" date="2018-08" db="EMBL/GenBank/DDBJ databases">
        <title>Draft genome sequence of Pseudoalteromonas donghaensis HJ51.</title>
        <authorList>
            <person name="Oh J."/>
            <person name="Roh D."/>
        </authorList>
    </citation>
    <scope>NUCLEOTIDE SEQUENCE [LARGE SCALE GENOMIC DNA]</scope>
    <source>
        <strain evidence="3 4">HJ51</strain>
    </source>
</reference>
<dbReference type="Proteomes" id="UP000264605">
    <property type="component" value="Chromosome"/>
</dbReference>
<name>A0AAD0RZ60_9GAMM</name>
<sequence length="303" mass="34550">MNDKTKLSEEKHMPKRTSLGLITVICAAVACSLIGIEFFRHFSFNNNAPIENWVTTATYLNNAFSPVLLFASIFLLYRTWSDSKEALELQKRELEATKEVLKEQSDTQNFTVIKDAVFDIADKVKSSLQKKYAYGRIGDEWILVSESTSGFKTAFPINSSGEEIKNIIKLEDFLHQYFIFSSKKPIESTRYNNSLKGLILSAPTLQYIDKVKSIALFMKALKSDEFKEVLEITLFAKLTIFTWLMFVEIAYHLLKTAKEGEQDIAELVFIEIAGLTCRQLKAVAWLNALSDEVLAKLKERKLL</sequence>
<keyword evidence="2" id="KW-0812">Transmembrane</keyword>
<gene>
    <name evidence="3" type="ORF">D0907_08360</name>
</gene>